<protein>
    <submittedName>
        <fullName evidence="3">Type II toxin-antitoxin system RelE/ParE family toxin</fullName>
    </submittedName>
</protein>
<gene>
    <name evidence="3" type="ORF">RM545_16905</name>
</gene>
<dbReference type="PANTHER" id="PTHR33755">
    <property type="entry name" value="TOXIN PARE1-RELATED"/>
    <property type="match status" value="1"/>
</dbReference>
<dbReference type="InterPro" id="IPR007712">
    <property type="entry name" value="RelE/ParE_toxin"/>
</dbReference>
<proteinExistence type="inferred from homology"/>
<evidence type="ECO:0000256" key="2">
    <source>
        <dbReference type="ARBA" id="ARBA00022649"/>
    </source>
</evidence>
<evidence type="ECO:0000313" key="4">
    <source>
        <dbReference type="Proteomes" id="UP001245285"/>
    </source>
</evidence>
<comment type="caution">
    <text evidence="3">The sequence shown here is derived from an EMBL/GenBank/DDBJ whole genome shotgun (WGS) entry which is preliminary data.</text>
</comment>
<dbReference type="Proteomes" id="UP001245285">
    <property type="component" value="Unassembled WGS sequence"/>
</dbReference>
<evidence type="ECO:0000256" key="1">
    <source>
        <dbReference type="ARBA" id="ARBA00006226"/>
    </source>
</evidence>
<keyword evidence="4" id="KW-1185">Reference proteome</keyword>
<organism evidence="3 4">
    <name type="scientific">Autumnicola lenta</name>
    <dbReference type="NCBI Taxonomy" id="3075593"/>
    <lineage>
        <taxon>Bacteria</taxon>
        <taxon>Pseudomonadati</taxon>
        <taxon>Bacteroidota</taxon>
        <taxon>Flavobacteriia</taxon>
        <taxon>Flavobacteriales</taxon>
        <taxon>Flavobacteriaceae</taxon>
        <taxon>Autumnicola</taxon>
    </lineage>
</organism>
<dbReference type="PANTHER" id="PTHR33755:SF5">
    <property type="entry name" value="TYPE II TOXIN-ANTITOXIN SYSTEM RELE_PARE FAMILY TOXIN"/>
    <property type="match status" value="1"/>
</dbReference>
<dbReference type="RefSeq" id="WP_311496466.1">
    <property type="nucleotide sequence ID" value="NZ_JAVRHO010000041.1"/>
</dbReference>
<dbReference type="Gene3D" id="3.30.2310.20">
    <property type="entry name" value="RelE-like"/>
    <property type="match status" value="1"/>
</dbReference>
<accession>A0ABU3CQ66</accession>
<dbReference type="EMBL" id="JAVRHO010000041">
    <property type="protein sequence ID" value="MDT0648373.1"/>
    <property type="molecule type" value="Genomic_DNA"/>
</dbReference>
<comment type="similarity">
    <text evidence="1">Belongs to the RelE toxin family.</text>
</comment>
<keyword evidence="2" id="KW-1277">Toxin-antitoxin system</keyword>
<name>A0ABU3CQ66_9FLAO</name>
<dbReference type="InterPro" id="IPR035093">
    <property type="entry name" value="RelE/ParE_toxin_dom_sf"/>
</dbReference>
<sequence length="102" mass="12153">MRLKNGSGKLDFQAKDDLESIARFISKDSEKYAWLQIFQLRQRTKILNSQIYSGKIVPEMEVENIRELIEGNYRIIYKIVNVQRVDILTVHHTSRNFKKRKI</sequence>
<dbReference type="Pfam" id="PF05016">
    <property type="entry name" value="ParE_toxin"/>
    <property type="match status" value="1"/>
</dbReference>
<evidence type="ECO:0000313" key="3">
    <source>
        <dbReference type="EMBL" id="MDT0648373.1"/>
    </source>
</evidence>
<dbReference type="InterPro" id="IPR051803">
    <property type="entry name" value="TA_system_RelE-like_toxin"/>
</dbReference>
<reference evidence="3 4" key="1">
    <citation type="submission" date="2023-09" db="EMBL/GenBank/DDBJ databases">
        <authorList>
            <person name="Rey-Velasco X."/>
        </authorList>
    </citation>
    <scope>NUCLEOTIDE SEQUENCE [LARGE SCALE GENOMIC DNA]</scope>
    <source>
        <strain evidence="3 4">F260</strain>
    </source>
</reference>